<dbReference type="RefSeq" id="XP_020548024.1">
    <property type="nucleotide sequence ID" value="XM_020692365.1"/>
</dbReference>
<organism evidence="3 4">
    <name type="scientific">Sesamum indicum</name>
    <name type="common">Oriental sesame</name>
    <name type="synonym">Sesamum orientale</name>
    <dbReference type="NCBI Taxonomy" id="4182"/>
    <lineage>
        <taxon>Eukaryota</taxon>
        <taxon>Viridiplantae</taxon>
        <taxon>Streptophyta</taxon>
        <taxon>Embryophyta</taxon>
        <taxon>Tracheophyta</taxon>
        <taxon>Spermatophyta</taxon>
        <taxon>Magnoliopsida</taxon>
        <taxon>eudicotyledons</taxon>
        <taxon>Gunneridae</taxon>
        <taxon>Pentapetalae</taxon>
        <taxon>asterids</taxon>
        <taxon>lamiids</taxon>
        <taxon>Lamiales</taxon>
        <taxon>Pedaliaceae</taxon>
        <taxon>Sesamum</taxon>
    </lineage>
</organism>
<dbReference type="PANTHER" id="PTHR37610:SF40">
    <property type="entry name" value="OS01G0909600 PROTEIN"/>
    <property type="match status" value="1"/>
</dbReference>
<dbReference type="PANTHER" id="PTHR37610">
    <property type="entry name" value="CCHC-TYPE DOMAIN-CONTAINING PROTEIN"/>
    <property type="match status" value="1"/>
</dbReference>
<dbReference type="OrthoDB" id="5544992at2759"/>
<sequence length="369" mass="41772">MMADLRGGTTESTPADMRSGGEQNHAKLLHLEYSPLPIISAPLNGNNWLAWSRAIRIALGGRDKLSFIDGTCVQPREGTEEMRQWRTTDYMVLTWILNTISKEIVNAYLYTSSARALWLELEARYGESNGPLLYQIQREINSMTQGNMSVATYYTKLKQLWDEIRCLIPTTSCTCGLCMCGSNDRNIVQTEAGHLIQFLMGLNDSFDGVRSQILVMEPLPHVDKAYSMVMRVERQRQIHLESMDTGVNTAMYVRNVEHDRSYVYKTFGKKKVTDKRHLTCESCGKMGHDKDTCFKIHGILEWYRELSDKRKKGSNEGKAYVAIEKAAGMKNTSLISDFIEALKLVQNKAASDPVKVHYAQFDEAAGPED</sequence>
<protein>
    <submittedName>
        <fullName evidence="4">Uncharacterized protein LOC105158098</fullName>
    </submittedName>
</protein>
<accession>A0A8M8UVM3</accession>
<dbReference type="Pfam" id="PF14244">
    <property type="entry name" value="Retrotran_gag_3"/>
    <property type="match status" value="1"/>
</dbReference>
<dbReference type="Proteomes" id="UP000504604">
    <property type="component" value="Linkage group LG3"/>
</dbReference>
<proteinExistence type="predicted"/>
<dbReference type="KEGG" id="sind:105158098"/>
<name>A0A8M8UVM3_SESIN</name>
<dbReference type="AlphaFoldDB" id="A0A8M8UVM3"/>
<feature type="domain" description="Retrotransposon Copia-like N-terminal" evidence="2">
    <location>
        <begin position="36"/>
        <end position="75"/>
    </location>
</feature>
<evidence type="ECO:0000313" key="3">
    <source>
        <dbReference type="Proteomes" id="UP000504604"/>
    </source>
</evidence>
<evidence type="ECO:0000313" key="4">
    <source>
        <dbReference type="RefSeq" id="XP_020548024.1"/>
    </source>
</evidence>
<feature type="region of interest" description="Disordered" evidence="1">
    <location>
        <begin position="1"/>
        <end position="21"/>
    </location>
</feature>
<dbReference type="InterPro" id="IPR029472">
    <property type="entry name" value="Copia-like_N"/>
</dbReference>
<keyword evidence="3" id="KW-1185">Reference proteome</keyword>
<evidence type="ECO:0000256" key="1">
    <source>
        <dbReference type="SAM" id="MobiDB-lite"/>
    </source>
</evidence>
<dbReference type="GeneID" id="105158098"/>
<gene>
    <name evidence="4" type="primary">LOC105158098</name>
</gene>
<reference evidence="4" key="1">
    <citation type="submission" date="2025-08" db="UniProtKB">
        <authorList>
            <consortium name="RefSeq"/>
        </authorList>
    </citation>
    <scope>IDENTIFICATION</scope>
</reference>
<evidence type="ECO:0000259" key="2">
    <source>
        <dbReference type="Pfam" id="PF14244"/>
    </source>
</evidence>